<accession>A0A4C2EA51</accession>
<dbReference type="SUPFAM" id="SSF48208">
    <property type="entry name" value="Six-hairpin glycosidases"/>
    <property type="match status" value="1"/>
</dbReference>
<comment type="similarity">
    <text evidence="3">Belongs to the glycosyl hydrolase 76 family.</text>
</comment>
<dbReference type="GO" id="GO:0008496">
    <property type="term" value="F:mannan endo-1,6-alpha-mannosidase activity"/>
    <property type="evidence" value="ECO:0007669"/>
    <property type="project" value="UniProtKB-EC"/>
</dbReference>
<keyword evidence="18" id="KW-1185">Reference proteome</keyword>
<dbReference type="GO" id="GO:0009272">
    <property type="term" value="P:fungal-type cell wall biogenesis"/>
    <property type="evidence" value="ECO:0007669"/>
    <property type="project" value="TreeGrafter"/>
</dbReference>
<dbReference type="AlphaFoldDB" id="A0A4C2EA51"/>
<evidence type="ECO:0000256" key="2">
    <source>
        <dbReference type="ARBA" id="ARBA00004609"/>
    </source>
</evidence>
<dbReference type="PANTHER" id="PTHR12145">
    <property type="entry name" value="MANNAN ENDO-1,6-ALPHA-MANNOSIDASE DCW1"/>
    <property type="match status" value="1"/>
</dbReference>
<dbReference type="GO" id="GO:0098552">
    <property type="term" value="C:side of membrane"/>
    <property type="evidence" value="ECO:0007669"/>
    <property type="project" value="UniProtKB-KW"/>
</dbReference>
<feature type="signal peptide" evidence="15">
    <location>
        <begin position="1"/>
        <end position="19"/>
    </location>
</feature>
<comment type="catalytic activity">
    <reaction evidence="1">
        <text>Random hydrolysis of (1-&gt;6)-alpha-D-mannosidic linkages in unbranched (1-&gt;6)-mannans.</text>
        <dbReference type="EC" id="3.2.1.101"/>
    </reaction>
</comment>
<keyword evidence="12" id="KW-0961">Cell wall biogenesis/degradation</keyword>
<evidence type="ECO:0000256" key="6">
    <source>
        <dbReference type="ARBA" id="ARBA00022729"/>
    </source>
</evidence>
<dbReference type="Proteomes" id="UP000301737">
    <property type="component" value="Unassembled WGS sequence"/>
</dbReference>
<keyword evidence="6 15" id="KW-0732">Signal</keyword>
<evidence type="ECO:0000259" key="16">
    <source>
        <dbReference type="PROSITE" id="PS50132"/>
    </source>
</evidence>
<evidence type="ECO:0000256" key="11">
    <source>
        <dbReference type="ARBA" id="ARBA00023295"/>
    </source>
</evidence>
<evidence type="ECO:0000256" key="10">
    <source>
        <dbReference type="ARBA" id="ARBA00023288"/>
    </source>
</evidence>
<keyword evidence="10" id="KW-0449">Lipoprotein</keyword>
<dbReference type="InterPro" id="IPR044926">
    <property type="entry name" value="RGS_subdomain_2"/>
</dbReference>
<organism evidence="17 18">
    <name type="scientific">Zygosaccharomyces mellis</name>
    <dbReference type="NCBI Taxonomy" id="42258"/>
    <lineage>
        <taxon>Eukaryota</taxon>
        <taxon>Fungi</taxon>
        <taxon>Dikarya</taxon>
        <taxon>Ascomycota</taxon>
        <taxon>Saccharomycotina</taxon>
        <taxon>Saccharomycetes</taxon>
        <taxon>Saccharomycetales</taxon>
        <taxon>Saccharomycetaceae</taxon>
        <taxon>Zygosaccharomyces</taxon>
    </lineage>
</organism>
<sequence length="882" mass="99491">MLLYNSLIWLIFSLSPIWGIDLQVGDKDSVCSATALIQQGMLDYYAGDKYGGAIGMFQPPYYWWQAGEAFGGMLDNWYFCKNNTFEELIQEAMLAQAGPHYDYMPQNQTMVEGNDDQGVWALTVMGAVERNFTDPGNGKPGWLAMAQAIFNEINERWDDKSCGGGVRWQIFTWNSGYNYKNTISNGCFFQLAARLGRYTNNQTYLEVAEKVFDWLTDVGFVVLKDKGNVFDGADIESNCSQVTQLEWTYNHGIVLGGLAYMYNATNGSSKWEKRVSQVLGGASEYFFQNNIMYESGCQHGDTSNCNNDQRTFKSIFSRMLGLTSVLVPSVSDQVDNLLNTSAEAAAKSCSGGIDGHTCGLDWFKGSWDNQYGLGEQMSALEVIQNTLIHNFDPPYKESDGGSSKGDVAAGLNTTTTNVLQNKLQIKSKDRAGAAIITGVVLMVVVGGSESSAFEIEMEADFTQVENQRLPTLYEVLLRKTSPPADLWSFYTFLSQFPYAIDFLDFWIDLMAHVRLCRDYVRGVRESIETRNGELIMDDGHSGESSILLDALLNEGYLDFKNSKLVSQFLRGNVEESMRISRLLDAAKLDHRQSTQSDREADEFLATMVDDMLKQKTQRDKHPKITRKQLINNALQICSHYLLSPQESPRYLINVPDEVRTKALHAVQNERRFDPEVFEDLRNLAYNFLELDCFPKFLSRVALHNLHDQLSDWRFQTTAALGKSKRNTRKHRSASSLSAFSGLGRIALGLCWLGIGFWIGYVLIFLHYNRAIRVTTLVPFGIGCYFSICGIYQVDILYSWFGVTQRLMYEEKLPMDTEDGYPKSKTRVPTIFALLGGRSMLMPVHHPFIKTLLFKRGTWCFLLVIVSTAALTVLFSCVPGKRI</sequence>
<evidence type="ECO:0000256" key="9">
    <source>
        <dbReference type="ARBA" id="ARBA00023180"/>
    </source>
</evidence>
<evidence type="ECO:0000256" key="1">
    <source>
        <dbReference type="ARBA" id="ARBA00001452"/>
    </source>
</evidence>
<evidence type="ECO:0000256" key="7">
    <source>
        <dbReference type="ARBA" id="ARBA00022801"/>
    </source>
</evidence>
<gene>
    <name evidence="17" type="ORF">ZYGM_001099</name>
</gene>
<evidence type="ECO:0000313" key="18">
    <source>
        <dbReference type="Proteomes" id="UP000301737"/>
    </source>
</evidence>
<proteinExistence type="inferred from homology"/>
<protein>
    <recommendedName>
        <fullName evidence="4">mannan endo-1,6-alpha-mannosidase</fullName>
        <ecNumber evidence="4">3.2.1.101</ecNumber>
    </recommendedName>
</protein>
<dbReference type="PROSITE" id="PS50132">
    <property type="entry name" value="RGS"/>
    <property type="match status" value="1"/>
</dbReference>
<feature type="chain" id="PRO_5020258628" description="mannan endo-1,6-alpha-mannosidase" evidence="15">
    <location>
        <begin position="20"/>
        <end position="882"/>
    </location>
</feature>
<dbReference type="InterPro" id="IPR014480">
    <property type="entry name" value="Mannan-1_6-alpha_mannosidase"/>
</dbReference>
<dbReference type="FunFam" id="1.50.10.20:FF:000006">
    <property type="entry name" value="Mannan endo-1,6-alpha-mannosidase"/>
    <property type="match status" value="1"/>
</dbReference>
<comment type="function">
    <text evidence="13">Required for normal synthesis of the cell wall.</text>
</comment>
<comment type="subcellular location">
    <subcellularLocation>
        <location evidence="2">Cell membrane</location>
        <topology evidence="2">Lipid-anchor</topology>
        <topology evidence="2">GPI-anchor</topology>
    </subcellularLocation>
</comment>
<feature type="transmembrane region" description="Helical" evidence="14">
    <location>
        <begin position="745"/>
        <end position="765"/>
    </location>
</feature>
<dbReference type="GO" id="GO:0071555">
    <property type="term" value="P:cell wall organization"/>
    <property type="evidence" value="ECO:0007669"/>
    <property type="project" value="UniProtKB-KW"/>
</dbReference>
<dbReference type="SMART" id="SM00315">
    <property type="entry name" value="RGS"/>
    <property type="match status" value="1"/>
</dbReference>
<dbReference type="SUPFAM" id="SSF48097">
    <property type="entry name" value="Regulator of G-protein signaling, RGS"/>
    <property type="match status" value="1"/>
</dbReference>
<evidence type="ECO:0000256" key="3">
    <source>
        <dbReference type="ARBA" id="ARBA00009699"/>
    </source>
</evidence>
<dbReference type="InterPro" id="IPR008928">
    <property type="entry name" value="6-hairpin_glycosidase_sf"/>
</dbReference>
<keyword evidence="8 14" id="KW-0472">Membrane</keyword>
<comment type="caution">
    <text evidence="17">The sequence shown here is derived from an EMBL/GenBank/DDBJ whole genome shotgun (WGS) entry which is preliminary data.</text>
</comment>
<evidence type="ECO:0000256" key="4">
    <source>
        <dbReference type="ARBA" id="ARBA00012350"/>
    </source>
</evidence>
<evidence type="ECO:0000256" key="8">
    <source>
        <dbReference type="ARBA" id="ARBA00023136"/>
    </source>
</evidence>
<evidence type="ECO:0000256" key="14">
    <source>
        <dbReference type="SAM" id="Phobius"/>
    </source>
</evidence>
<dbReference type="Pfam" id="PF03663">
    <property type="entry name" value="Glyco_hydro_76"/>
    <property type="match status" value="1"/>
</dbReference>
<keyword evidence="7" id="KW-0378">Hydrolase</keyword>
<dbReference type="InterPro" id="IPR005198">
    <property type="entry name" value="Glyco_hydro_76"/>
</dbReference>
<dbReference type="GO" id="GO:0007117">
    <property type="term" value="P:budding cell bud growth"/>
    <property type="evidence" value="ECO:0007669"/>
    <property type="project" value="TreeGrafter"/>
</dbReference>
<keyword evidence="14" id="KW-1133">Transmembrane helix</keyword>
<dbReference type="OrthoDB" id="4187847at2759"/>
<dbReference type="GO" id="GO:0005886">
    <property type="term" value="C:plasma membrane"/>
    <property type="evidence" value="ECO:0007669"/>
    <property type="project" value="UniProtKB-SubCell"/>
</dbReference>
<keyword evidence="14" id="KW-0812">Transmembrane</keyword>
<dbReference type="EMBL" id="BIMX01000022">
    <property type="protein sequence ID" value="GCF00782.1"/>
    <property type="molecule type" value="Genomic_DNA"/>
</dbReference>
<dbReference type="Gene3D" id="1.10.167.10">
    <property type="entry name" value="Regulator of G-protein Signalling 4, domain 2"/>
    <property type="match status" value="1"/>
</dbReference>
<reference evidence="17 18" key="1">
    <citation type="submission" date="2019-01" db="EMBL/GenBank/DDBJ databases">
        <title>Draft Genome Sequencing of Zygosaccharomyces mellis Ca-7.</title>
        <authorList>
            <person name="Shiwa Y."/>
            <person name="Kanesaki Y."/>
            <person name="Ishige T."/>
            <person name="Mura K."/>
            <person name="Hori T."/>
            <person name="Tamura T."/>
        </authorList>
    </citation>
    <scope>NUCLEOTIDE SEQUENCE [LARGE SCALE GENOMIC DNA]</scope>
    <source>
        <strain evidence="17 18">Ca-7</strain>
    </source>
</reference>
<keyword evidence="5" id="KW-0336">GPI-anchor</keyword>
<evidence type="ECO:0000313" key="17">
    <source>
        <dbReference type="EMBL" id="GCF00782.1"/>
    </source>
</evidence>
<keyword evidence="11" id="KW-0326">Glycosidase</keyword>
<keyword evidence="9" id="KW-0325">Glycoprotein</keyword>
<dbReference type="InterPro" id="IPR036305">
    <property type="entry name" value="RGS_sf"/>
</dbReference>
<dbReference type="Gene3D" id="1.50.10.20">
    <property type="match status" value="1"/>
</dbReference>
<evidence type="ECO:0000256" key="12">
    <source>
        <dbReference type="ARBA" id="ARBA00023316"/>
    </source>
</evidence>
<feature type="transmembrane region" description="Helical" evidence="14">
    <location>
        <begin position="855"/>
        <end position="877"/>
    </location>
</feature>
<dbReference type="EC" id="3.2.1.101" evidence="4"/>
<dbReference type="InterPro" id="IPR016137">
    <property type="entry name" value="RGS"/>
</dbReference>
<evidence type="ECO:0000256" key="5">
    <source>
        <dbReference type="ARBA" id="ARBA00022622"/>
    </source>
</evidence>
<name>A0A4C2EA51_9SACH</name>
<feature type="domain" description="RGS" evidence="16">
    <location>
        <begin position="608"/>
        <end position="706"/>
    </location>
</feature>
<evidence type="ECO:0000256" key="13">
    <source>
        <dbReference type="ARBA" id="ARBA00054068"/>
    </source>
</evidence>
<dbReference type="GO" id="GO:0016052">
    <property type="term" value="P:carbohydrate catabolic process"/>
    <property type="evidence" value="ECO:0007669"/>
    <property type="project" value="InterPro"/>
</dbReference>
<feature type="transmembrane region" description="Helical" evidence="14">
    <location>
        <begin position="777"/>
        <end position="800"/>
    </location>
</feature>
<dbReference type="PANTHER" id="PTHR12145:SF21">
    <property type="entry name" value="MANNAN ENDO-1,6-ALPHA-MANNOSIDASE DFG5"/>
    <property type="match status" value="1"/>
</dbReference>
<evidence type="ECO:0000256" key="15">
    <source>
        <dbReference type="SAM" id="SignalP"/>
    </source>
</evidence>